<keyword evidence="1" id="KW-1133">Transmembrane helix</keyword>
<evidence type="ECO:0000313" key="4">
    <source>
        <dbReference type="WBParaSite" id="TASK_0000251601-mRNA-1"/>
    </source>
</evidence>
<gene>
    <name evidence="2" type="ORF">TASK_LOCUS2516</name>
</gene>
<reference evidence="2 3" key="2">
    <citation type="submission" date="2018-11" db="EMBL/GenBank/DDBJ databases">
        <authorList>
            <consortium name="Pathogen Informatics"/>
        </authorList>
    </citation>
    <scope>NUCLEOTIDE SEQUENCE [LARGE SCALE GENOMIC DNA]</scope>
</reference>
<reference evidence="4" key="1">
    <citation type="submission" date="2017-02" db="UniProtKB">
        <authorList>
            <consortium name="WormBaseParasite"/>
        </authorList>
    </citation>
    <scope>IDENTIFICATION</scope>
</reference>
<dbReference type="STRING" id="60517.A0A0R3VYM2"/>
<keyword evidence="3" id="KW-1185">Reference proteome</keyword>
<evidence type="ECO:0000313" key="3">
    <source>
        <dbReference type="Proteomes" id="UP000282613"/>
    </source>
</evidence>
<evidence type="ECO:0000256" key="1">
    <source>
        <dbReference type="SAM" id="Phobius"/>
    </source>
</evidence>
<proteinExistence type="predicted"/>
<keyword evidence="1" id="KW-0812">Transmembrane</keyword>
<dbReference type="EMBL" id="UYRS01001896">
    <property type="protein sequence ID" value="VDK25432.1"/>
    <property type="molecule type" value="Genomic_DNA"/>
</dbReference>
<dbReference type="WBParaSite" id="TASK_0000251601-mRNA-1">
    <property type="protein sequence ID" value="TASK_0000251601-mRNA-1"/>
    <property type="gene ID" value="TASK_0000251601"/>
</dbReference>
<evidence type="ECO:0000313" key="2">
    <source>
        <dbReference type="EMBL" id="VDK25432.1"/>
    </source>
</evidence>
<organism evidence="4">
    <name type="scientific">Taenia asiatica</name>
    <name type="common">Asian tapeworm</name>
    <dbReference type="NCBI Taxonomy" id="60517"/>
    <lineage>
        <taxon>Eukaryota</taxon>
        <taxon>Metazoa</taxon>
        <taxon>Spiralia</taxon>
        <taxon>Lophotrochozoa</taxon>
        <taxon>Platyhelminthes</taxon>
        <taxon>Cestoda</taxon>
        <taxon>Eucestoda</taxon>
        <taxon>Cyclophyllidea</taxon>
        <taxon>Taeniidae</taxon>
        <taxon>Taenia</taxon>
    </lineage>
</organism>
<protein>
    <submittedName>
        <fullName evidence="4">CAP10 domain-containing protein</fullName>
    </submittedName>
</protein>
<sequence>MFKNKLTALSLASTAAAVAILILFWYIRFHETLLTSHELMQSDATSTPSGLFPYHHALEQLEWIAEFARNKTEVSSPYSPMIYYDRKRLFHPTTSSGCRYKCIFKNTLRVLGRGDAAVFSSWFSVKASITLKRRGVLIAFETGESPHHVPFLL</sequence>
<dbReference type="Proteomes" id="UP000282613">
    <property type="component" value="Unassembled WGS sequence"/>
</dbReference>
<feature type="transmembrane region" description="Helical" evidence="1">
    <location>
        <begin position="6"/>
        <end position="27"/>
    </location>
</feature>
<dbReference type="AlphaFoldDB" id="A0A0R3VYM2"/>
<keyword evidence="1" id="KW-0472">Membrane</keyword>
<dbReference type="OrthoDB" id="10415796at2759"/>
<accession>A0A0R3VYM2</accession>
<name>A0A0R3VYM2_TAEAS</name>